<dbReference type="GeneID" id="25560875"/>
<dbReference type="PANTHER" id="PTHR31152">
    <property type="entry name" value="PLAC8 FAMILY PROTEIN"/>
    <property type="match status" value="1"/>
</dbReference>
<keyword evidence="3" id="KW-1185">Reference proteome</keyword>
<dbReference type="STRING" id="461836.A0A0L0DIR5"/>
<dbReference type="Proteomes" id="UP000054408">
    <property type="component" value="Unassembled WGS sequence"/>
</dbReference>
<feature type="compositionally biased region" description="Polar residues" evidence="1">
    <location>
        <begin position="1"/>
        <end position="11"/>
    </location>
</feature>
<name>A0A0L0DIR5_THETB</name>
<feature type="region of interest" description="Disordered" evidence="1">
    <location>
        <begin position="1"/>
        <end position="55"/>
    </location>
</feature>
<dbReference type="EMBL" id="GL349436">
    <property type="protein sequence ID" value="KNC52279.1"/>
    <property type="molecule type" value="Genomic_DNA"/>
</dbReference>
<reference evidence="2 3" key="1">
    <citation type="submission" date="2010-05" db="EMBL/GenBank/DDBJ databases">
        <title>The Genome Sequence of Thecamonas trahens ATCC 50062.</title>
        <authorList>
            <consortium name="The Broad Institute Genome Sequencing Platform"/>
            <person name="Russ C."/>
            <person name="Cuomo C."/>
            <person name="Shea T."/>
            <person name="Young S.K."/>
            <person name="Zeng Q."/>
            <person name="Koehrsen M."/>
            <person name="Haas B."/>
            <person name="Borodovsky M."/>
            <person name="Guigo R."/>
            <person name="Alvarado L."/>
            <person name="Berlin A."/>
            <person name="Bochicchio J."/>
            <person name="Borenstein D."/>
            <person name="Chapman S."/>
            <person name="Chen Z."/>
            <person name="Freedman E."/>
            <person name="Gellesch M."/>
            <person name="Goldberg J."/>
            <person name="Griggs A."/>
            <person name="Gujja S."/>
            <person name="Heilman E."/>
            <person name="Heiman D."/>
            <person name="Hepburn T."/>
            <person name="Howarth C."/>
            <person name="Jen D."/>
            <person name="Larson L."/>
            <person name="Mehta T."/>
            <person name="Park D."/>
            <person name="Pearson M."/>
            <person name="Roberts A."/>
            <person name="Saif S."/>
            <person name="Shenoy N."/>
            <person name="Sisk P."/>
            <person name="Stolte C."/>
            <person name="Sykes S."/>
            <person name="Thomson T."/>
            <person name="Walk T."/>
            <person name="White J."/>
            <person name="Yandava C."/>
            <person name="Burger G."/>
            <person name="Gray M.W."/>
            <person name="Holland P.W.H."/>
            <person name="King N."/>
            <person name="Lang F.B.F."/>
            <person name="Roger A.J."/>
            <person name="Ruiz-Trillo I."/>
            <person name="Lander E."/>
            <person name="Nusbaum C."/>
        </authorList>
    </citation>
    <scope>NUCLEOTIDE SEQUENCE [LARGE SCALE GENOMIC DNA]</scope>
    <source>
        <strain evidence="2 3">ATCC 50062</strain>
    </source>
</reference>
<feature type="compositionally biased region" description="Pro residues" evidence="1">
    <location>
        <begin position="39"/>
        <end position="49"/>
    </location>
</feature>
<protein>
    <submittedName>
        <fullName evidence="2">Uncharacterized protein</fullName>
    </submittedName>
</protein>
<dbReference type="AlphaFoldDB" id="A0A0L0DIR5"/>
<feature type="compositionally biased region" description="Pro residues" evidence="1">
    <location>
        <begin position="13"/>
        <end position="29"/>
    </location>
</feature>
<evidence type="ECO:0000313" key="2">
    <source>
        <dbReference type="EMBL" id="KNC52279.1"/>
    </source>
</evidence>
<proteinExistence type="predicted"/>
<dbReference type="OrthoDB" id="998115at2759"/>
<accession>A0A0L0DIR5</accession>
<sequence>MSGYQQHQQSGYAPPPFAPQASAAPPPTNPYAGSMPAATPSPSPSPPPGSMGGYGGSPAPVHAGYGAPPVGGYGTPPAVGYGAPTAAPGANVARAGGYGGHGVQGGGYGATGQAGYGNPYVAPQLQARAAQGGGPTPGHGGFMVDLLSAPCAEPLTCCCSMPFPCVAAHDHRLRLLDHDVSRYKCCNDRYSRCTSCLDDCTRGNEECCLWLEAICCHECAIYTNRAMIQERFGVRDSDCDQCLQGCVVFCQFLECLLRCAGHEDPNLRQLVDLIVCAMYSCMNAQHEHELNGRLGPSKAPPLLGEMAR</sequence>
<dbReference type="RefSeq" id="XP_013762278.1">
    <property type="nucleotide sequence ID" value="XM_013906824.1"/>
</dbReference>
<dbReference type="OMA" id="TPGKDHE"/>
<evidence type="ECO:0000256" key="1">
    <source>
        <dbReference type="SAM" id="MobiDB-lite"/>
    </source>
</evidence>
<gene>
    <name evidence="2" type="ORF">AMSG_01106</name>
</gene>
<evidence type="ECO:0000313" key="3">
    <source>
        <dbReference type="Proteomes" id="UP000054408"/>
    </source>
</evidence>
<organism evidence="2 3">
    <name type="scientific">Thecamonas trahens ATCC 50062</name>
    <dbReference type="NCBI Taxonomy" id="461836"/>
    <lineage>
        <taxon>Eukaryota</taxon>
        <taxon>Apusozoa</taxon>
        <taxon>Apusomonadida</taxon>
        <taxon>Apusomonadidae</taxon>
        <taxon>Thecamonas</taxon>
    </lineage>
</organism>
<dbReference type="PANTHER" id="PTHR31152:SF1">
    <property type="entry name" value="PLAC8 FAMILY PROTEIN"/>
    <property type="match status" value="1"/>
</dbReference>